<dbReference type="InterPro" id="IPR005516">
    <property type="entry name" value="Remorin_C"/>
</dbReference>
<sequence length="248" mass="27168">MLNEQRSTASARSRRTRNNNNNNISIHQDDNNDADHEPAAIIRDIHALTPPSSRQVSSSLSMASSSDAAAENFTTISREFNALVLAGSTIRTDQNQSGPGPTNLGRIGEDRGSPEMETNPLAIVVDPNPLQSPPRDSGGGGRSGGGQVSQVTVQRVKKEEAETKISAWQNAKIAKVNNRFKRDEAIINGWEDKQVHKASSWMKNVERKLEEKRAKAVEKMQNDIAKAHRKAEERKASAEAKRGTKIAK</sequence>
<organism evidence="4 5">
    <name type="scientific">Perilla frutescens var. hirtella</name>
    <name type="common">Perilla citriodora</name>
    <name type="synonym">Perilla setoyensis</name>
    <dbReference type="NCBI Taxonomy" id="608512"/>
    <lineage>
        <taxon>Eukaryota</taxon>
        <taxon>Viridiplantae</taxon>
        <taxon>Streptophyta</taxon>
        <taxon>Embryophyta</taxon>
        <taxon>Tracheophyta</taxon>
        <taxon>Spermatophyta</taxon>
        <taxon>Magnoliopsida</taxon>
        <taxon>eudicotyledons</taxon>
        <taxon>Gunneridae</taxon>
        <taxon>Pentapetalae</taxon>
        <taxon>asterids</taxon>
        <taxon>lamiids</taxon>
        <taxon>Lamiales</taxon>
        <taxon>Lamiaceae</taxon>
        <taxon>Nepetoideae</taxon>
        <taxon>Elsholtzieae</taxon>
        <taxon>Perilla</taxon>
    </lineage>
</organism>
<dbReference type="PANTHER" id="PTHR31471">
    <property type="entry name" value="OS02G0116800 PROTEIN"/>
    <property type="match status" value="1"/>
</dbReference>
<accession>A0AAD4J8X9</accession>
<feature type="region of interest" description="Disordered" evidence="2">
    <location>
        <begin position="225"/>
        <end position="248"/>
    </location>
</feature>
<feature type="compositionally biased region" description="Gly residues" evidence="2">
    <location>
        <begin position="137"/>
        <end position="147"/>
    </location>
</feature>
<feature type="domain" description="Remorin C-terminal" evidence="3">
    <location>
        <begin position="159"/>
        <end position="248"/>
    </location>
</feature>
<keyword evidence="5" id="KW-1185">Reference proteome</keyword>
<name>A0AAD4J8X9_PERFH</name>
<evidence type="ECO:0000313" key="4">
    <source>
        <dbReference type="EMBL" id="KAH6828753.1"/>
    </source>
</evidence>
<feature type="region of interest" description="Disordered" evidence="2">
    <location>
        <begin position="1"/>
        <end position="34"/>
    </location>
</feature>
<comment type="similarity">
    <text evidence="1">Belongs to the remorin family.</text>
</comment>
<protein>
    <submittedName>
        <fullName evidence="4">Remorin family protein</fullName>
    </submittedName>
</protein>
<feature type="non-terminal residue" evidence="4">
    <location>
        <position position="248"/>
    </location>
</feature>
<proteinExistence type="inferred from homology"/>
<comment type="caution">
    <text evidence="4">The sequence shown here is derived from an EMBL/GenBank/DDBJ whole genome shotgun (WGS) entry which is preliminary data.</text>
</comment>
<dbReference type="AlphaFoldDB" id="A0AAD4J8X9"/>
<evidence type="ECO:0000256" key="1">
    <source>
        <dbReference type="ARBA" id="ARBA00005711"/>
    </source>
</evidence>
<feature type="region of interest" description="Disordered" evidence="2">
    <location>
        <begin position="91"/>
        <end position="155"/>
    </location>
</feature>
<gene>
    <name evidence="4" type="ORF">C2S53_018630</name>
</gene>
<reference evidence="4 5" key="1">
    <citation type="journal article" date="2021" name="Nat. Commun.">
        <title>Incipient diploidization of the medicinal plant Perilla within 10,000 years.</title>
        <authorList>
            <person name="Zhang Y."/>
            <person name="Shen Q."/>
            <person name="Leng L."/>
            <person name="Zhang D."/>
            <person name="Chen S."/>
            <person name="Shi Y."/>
            <person name="Ning Z."/>
            <person name="Chen S."/>
        </authorList>
    </citation>
    <scope>NUCLEOTIDE SEQUENCE [LARGE SCALE GENOMIC DNA]</scope>
    <source>
        <strain evidence="5">cv. PC099</strain>
    </source>
</reference>
<evidence type="ECO:0000256" key="2">
    <source>
        <dbReference type="SAM" id="MobiDB-lite"/>
    </source>
</evidence>
<dbReference type="Proteomes" id="UP001190926">
    <property type="component" value="Unassembled WGS sequence"/>
</dbReference>
<feature type="compositionally biased region" description="Polar residues" evidence="2">
    <location>
        <begin position="91"/>
        <end position="100"/>
    </location>
</feature>
<feature type="compositionally biased region" description="Basic and acidic residues" evidence="2">
    <location>
        <begin position="230"/>
        <end position="242"/>
    </location>
</feature>
<evidence type="ECO:0000259" key="3">
    <source>
        <dbReference type="Pfam" id="PF03763"/>
    </source>
</evidence>
<dbReference type="PANTHER" id="PTHR31471:SF87">
    <property type="entry name" value="REMORIN 4.2"/>
    <property type="match status" value="1"/>
</dbReference>
<dbReference type="EMBL" id="SDAM02000121">
    <property type="protein sequence ID" value="KAH6828753.1"/>
    <property type="molecule type" value="Genomic_DNA"/>
</dbReference>
<evidence type="ECO:0000313" key="5">
    <source>
        <dbReference type="Proteomes" id="UP001190926"/>
    </source>
</evidence>
<dbReference type="Pfam" id="PF03763">
    <property type="entry name" value="Remorin_C"/>
    <property type="match status" value="1"/>
</dbReference>
<feature type="compositionally biased region" description="Low complexity" evidence="2">
    <location>
        <begin position="1"/>
        <end position="11"/>
    </location>
</feature>